<dbReference type="AlphaFoldDB" id="A0A1H1NJ01"/>
<name>A0A1H1NJ01_9ACTN</name>
<protein>
    <submittedName>
        <fullName evidence="1">Uncharacterized protein</fullName>
    </submittedName>
</protein>
<keyword evidence="2" id="KW-1185">Reference proteome</keyword>
<evidence type="ECO:0000313" key="1">
    <source>
        <dbReference type="EMBL" id="SDR98705.1"/>
    </source>
</evidence>
<organism evidence="1 2">
    <name type="scientific">Microlunatus soli</name>
    <dbReference type="NCBI Taxonomy" id="630515"/>
    <lineage>
        <taxon>Bacteria</taxon>
        <taxon>Bacillati</taxon>
        <taxon>Actinomycetota</taxon>
        <taxon>Actinomycetes</taxon>
        <taxon>Propionibacteriales</taxon>
        <taxon>Propionibacteriaceae</taxon>
        <taxon>Microlunatus</taxon>
    </lineage>
</organism>
<dbReference type="Proteomes" id="UP000199103">
    <property type="component" value="Chromosome I"/>
</dbReference>
<reference evidence="1 2" key="1">
    <citation type="submission" date="2016-10" db="EMBL/GenBank/DDBJ databases">
        <authorList>
            <person name="de Groot N.N."/>
        </authorList>
    </citation>
    <scope>NUCLEOTIDE SEQUENCE [LARGE SCALE GENOMIC DNA]</scope>
    <source>
        <strain evidence="1 2">DSM 21800</strain>
    </source>
</reference>
<dbReference type="EMBL" id="LT629772">
    <property type="protein sequence ID" value="SDR98705.1"/>
    <property type="molecule type" value="Genomic_DNA"/>
</dbReference>
<dbReference type="OrthoDB" id="361945at2"/>
<dbReference type="RefSeq" id="WP_091519424.1">
    <property type="nucleotide sequence ID" value="NZ_LT629772.1"/>
</dbReference>
<accession>A0A1H1NJ01</accession>
<sequence>MSTETVFRFSSDAAMNLHHVLYSEACAAESAATGARPRAQHLEGGLTIRGSAAYEAAVDYYRHELITRDLLFDSTMRRLSAEVAGLGGTAPHGWSDVFQPALGDYLGADWSGHDATNVAWTVQLTDRLAPLLPDVVGRLEQVYRTPLPDVPVPVSTVVVGRTEPAYTAEGPDHITCTTTHRKSQGLQSVEIVLHELSHLLAGPLYEALAARATSDERPDLWHVVLFYLTGQVVARAWADHGVDYLPYLDATGLFDRAWPDLRQPVGDAWNGYLDGTRDWDSACDQVVDAVNDPATRS</sequence>
<evidence type="ECO:0000313" key="2">
    <source>
        <dbReference type="Proteomes" id="UP000199103"/>
    </source>
</evidence>
<gene>
    <name evidence="1" type="ORF">SAMN04489812_0526</name>
</gene>
<proteinExistence type="predicted"/>